<organism evidence="3 4">
    <name type="scientific">Halobacteriovorax marinus</name>
    <dbReference type="NCBI Taxonomy" id="97084"/>
    <lineage>
        <taxon>Bacteria</taxon>
        <taxon>Pseudomonadati</taxon>
        <taxon>Bdellovibrionota</taxon>
        <taxon>Bacteriovoracia</taxon>
        <taxon>Bacteriovoracales</taxon>
        <taxon>Halobacteriovoraceae</taxon>
        <taxon>Halobacteriovorax</taxon>
    </lineage>
</organism>
<sequence length="215" mass="24771">MKCLVGNDLIDLLEPEIKKKSKNERFIKRVLTAEEYTLLKAQSDPDIFLWTLWSAKESAYKILKKIIPDLVFAHSLFHVEKHSGSHGIVRYDKYTIDVQWQYSESWIHCIGTFSKEGQSLQVLEWSVVETQEVTTDFVFTAEEESSIYSKESKAVRELAKLTLQGKSLEDIEILRFPLGVRFGPPEIWKDGLQLESWDLSMSHDGRFVSALIAKS</sequence>
<dbReference type="InterPro" id="IPR037143">
    <property type="entry name" value="4-PPantetheinyl_Trfase_dom_sf"/>
</dbReference>
<dbReference type="GO" id="GO:0000287">
    <property type="term" value="F:magnesium ion binding"/>
    <property type="evidence" value="ECO:0007669"/>
    <property type="project" value="InterPro"/>
</dbReference>
<dbReference type="Proteomes" id="UP000196531">
    <property type="component" value="Unassembled WGS sequence"/>
</dbReference>
<comment type="caution">
    <text evidence="3">The sequence shown here is derived from an EMBL/GenBank/DDBJ whole genome shotgun (WGS) entry which is preliminary data.</text>
</comment>
<evidence type="ECO:0000313" key="4">
    <source>
        <dbReference type="Proteomes" id="UP000196531"/>
    </source>
</evidence>
<name>A0A1Y5FFB6_9BACT</name>
<dbReference type="GO" id="GO:0008897">
    <property type="term" value="F:holo-[acyl-carrier-protein] synthase activity"/>
    <property type="evidence" value="ECO:0007669"/>
    <property type="project" value="InterPro"/>
</dbReference>
<gene>
    <name evidence="3" type="ORF">A9Q84_06815</name>
</gene>
<dbReference type="InterPro" id="IPR008278">
    <property type="entry name" value="4-PPantetheinyl_Trfase_dom"/>
</dbReference>
<evidence type="ECO:0000313" key="3">
    <source>
        <dbReference type="EMBL" id="OUR97902.1"/>
    </source>
</evidence>
<reference evidence="4" key="1">
    <citation type="journal article" date="2017" name="Proc. Natl. Acad. Sci. U.S.A.">
        <title>Simulation of Deepwater Horizon oil plume reveals substrate specialization within a complex community of hydrocarbon-degraders.</title>
        <authorList>
            <person name="Hu P."/>
            <person name="Dubinsky E.A."/>
            <person name="Probst A.J."/>
            <person name="Wang J."/>
            <person name="Sieber C.M.K."/>
            <person name="Tom L.M."/>
            <person name="Gardinali P."/>
            <person name="Banfield J.F."/>
            <person name="Atlas R.M."/>
            <person name="Andersen G.L."/>
        </authorList>
    </citation>
    <scope>NUCLEOTIDE SEQUENCE [LARGE SCALE GENOMIC DNA]</scope>
</reference>
<dbReference type="Gene3D" id="3.90.470.20">
    <property type="entry name" value="4'-phosphopantetheinyl transferase domain"/>
    <property type="match status" value="1"/>
</dbReference>
<accession>A0A1Y5FFB6</accession>
<evidence type="ECO:0000256" key="1">
    <source>
        <dbReference type="ARBA" id="ARBA00022679"/>
    </source>
</evidence>
<evidence type="ECO:0000259" key="2">
    <source>
        <dbReference type="Pfam" id="PF01648"/>
    </source>
</evidence>
<dbReference type="SUPFAM" id="SSF56214">
    <property type="entry name" value="4'-phosphopantetheinyl transferase"/>
    <property type="match status" value="1"/>
</dbReference>
<dbReference type="AlphaFoldDB" id="A0A1Y5FFB6"/>
<keyword evidence="1" id="KW-0808">Transferase</keyword>
<feature type="domain" description="4'-phosphopantetheinyl transferase" evidence="2">
    <location>
        <begin position="5"/>
        <end position="105"/>
    </location>
</feature>
<dbReference type="EMBL" id="MAAO01000005">
    <property type="protein sequence ID" value="OUR97902.1"/>
    <property type="molecule type" value="Genomic_DNA"/>
</dbReference>
<dbReference type="Pfam" id="PF01648">
    <property type="entry name" value="ACPS"/>
    <property type="match status" value="1"/>
</dbReference>
<protein>
    <recommendedName>
        <fullName evidence="2">4'-phosphopantetheinyl transferase domain-containing protein</fullName>
    </recommendedName>
</protein>
<proteinExistence type="predicted"/>